<comment type="caution">
    <text evidence="2">The sequence shown here is derived from an EMBL/GenBank/DDBJ whole genome shotgun (WGS) entry which is preliminary data.</text>
</comment>
<evidence type="ECO:0000313" key="3">
    <source>
        <dbReference type="Proteomes" id="UP000580250"/>
    </source>
</evidence>
<accession>A0A6V7XWT9</accession>
<dbReference type="Proteomes" id="UP000580250">
    <property type="component" value="Unassembled WGS sequence"/>
</dbReference>
<sequence>MACQETESGRLKEQIEQMRRILEGVEANDENSIKELLEKTFKESLAAANGLPLTGNTFMDPFKNSDPFMPSNVSGTGPFESMGNDPFLSKSKEGETNTNNFANFAKFTNS</sequence>
<dbReference type="OrthoDB" id="524326at2759"/>
<dbReference type="EMBL" id="CAJEWN010002443">
    <property type="protein sequence ID" value="CAD2203715.1"/>
    <property type="molecule type" value="Genomic_DNA"/>
</dbReference>
<proteinExistence type="predicted"/>
<protein>
    <submittedName>
        <fullName evidence="2">Uncharacterized protein</fullName>
    </submittedName>
</protein>
<gene>
    <name evidence="2" type="ORF">MENT_LOCUS57413</name>
</gene>
<organism evidence="2 3">
    <name type="scientific">Meloidogyne enterolobii</name>
    <name type="common">Root-knot nematode worm</name>
    <name type="synonym">Meloidogyne mayaguensis</name>
    <dbReference type="NCBI Taxonomy" id="390850"/>
    <lineage>
        <taxon>Eukaryota</taxon>
        <taxon>Metazoa</taxon>
        <taxon>Ecdysozoa</taxon>
        <taxon>Nematoda</taxon>
        <taxon>Chromadorea</taxon>
        <taxon>Rhabditida</taxon>
        <taxon>Tylenchina</taxon>
        <taxon>Tylenchomorpha</taxon>
        <taxon>Tylenchoidea</taxon>
        <taxon>Meloidogynidae</taxon>
        <taxon>Meloidogyninae</taxon>
        <taxon>Meloidogyne</taxon>
    </lineage>
</organism>
<reference evidence="2 3" key="1">
    <citation type="submission" date="2020-08" db="EMBL/GenBank/DDBJ databases">
        <authorList>
            <person name="Koutsovoulos G."/>
            <person name="Danchin GJ E."/>
        </authorList>
    </citation>
    <scope>NUCLEOTIDE SEQUENCE [LARGE SCALE GENOMIC DNA]</scope>
</reference>
<evidence type="ECO:0000313" key="2">
    <source>
        <dbReference type="EMBL" id="CAD2203715.1"/>
    </source>
</evidence>
<dbReference type="AlphaFoldDB" id="A0A6V7XWT9"/>
<evidence type="ECO:0000256" key="1">
    <source>
        <dbReference type="SAM" id="MobiDB-lite"/>
    </source>
</evidence>
<name>A0A6V7XWT9_MELEN</name>
<feature type="region of interest" description="Disordered" evidence="1">
    <location>
        <begin position="69"/>
        <end position="95"/>
    </location>
</feature>